<keyword evidence="1 3" id="KW-0808">Transferase</keyword>
<dbReference type="GO" id="GO:0008168">
    <property type="term" value="F:methyltransferase activity"/>
    <property type="evidence" value="ECO:0007669"/>
    <property type="project" value="UniProtKB-KW"/>
</dbReference>
<dbReference type="AlphaFoldDB" id="A0A7W9J5A8"/>
<dbReference type="Pfam" id="PF13649">
    <property type="entry name" value="Methyltransf_25"/>
    <property type="match status" value="1"/>
</dbReference>
<dbReference type="InterPro" id="IPR029063">
    <property type="entry name" value="SAM-dependent_MTases_sf"/>
</dbReference>
<proteinExistence type="predicted"/>
<feature type="domain" description="Methyltransferase" evidence="2">
    <location>
        <begin position="53"/>
        <end position="141"/>
    </location>
</feature>
<organism evidence="3 4">
    <name type="scientific">Kribbella italica</name>
    <dbReference type="NCBI Taxonomy" id="1540520"/>
    <lineage>
        <taxon>Bacteria</taxon>
        <taxon>Bacillati</taxon>
        <taxon>Actinomycetota</taxon>
        <taxon>Actinomycetes</taxon>
        <taxon>Propionibacteriales</taxon>
        <taxon>Kribbellaceae</taxon>
        <taxon>Kribbella</taxon>
    </lineage>
</organism>
<comment type="caution">
    <text evidence="3">The sequence shown here is derived from an EMBL/GenBank/DDBJ whole genome shotgun (WGS) entry which is preliminary data.</text>
</comment>
<evidence type="ECO:0000313" key="4">
    <source>
        <dbReference type="Proteomes" id="UP000549971"/>
    </source>
</evidence>
<accession>A0A7W9J5A8</accession>
<evidence type="ECO:0000256" key="1">
    <source>
        <dbReference type="ARBA" id="ARBA00022679"/>
    </source>
</evidence>
<dbReference type="RefSeq" id="WP_184795050.1">
    <property type="nucleotide sequence ID" value="NZ_JACHMY010000001.1"/>
</dbReference>
<keyword evidence="4" id="KW-1185">Reference proteome</keyword>
<dbReference type="GO" id="GO:0032259">
    <property type="term" value="P:methylation"/>
    <property type="evidence" value="ECO:0007669"/>
    <property type="project" value="UniProtKB-KW"/>
</dbReference>
<dbReference type="Proteomes" id="UP000549971">
    <property type="component" value="Unassembled WGS sequence"/>
</dbReference>
<sequence length="212" mass="22912">MTSYLESTRNSYNTVAADYHQLVAPRFDDPYHRAILGLYGDLLAAGDAGPVGDLGCGPGHVTAYLAELGMDAFGMDLSPAMVDFARQEYADLRFEVGSLLDLPLPDNGLAGALAFYSLVHTPAEDLPTAFAEIHRVLTPGGLFLYGFKAGTGTYHLTEGYGHPIELDVYAYEPAAIHELLVAAGFEEVTRLTRPAIAPEKTDQAFLIYRKPA</sequence>
<evidence type="ECO:0000259" key="2">
    <source>
        <dbReference type="Pfam" id="PF13649"/>
    </source>
</evidence>
<gene>
    <name evidence="3" type="ORF">HDA39_002124</name>
</gene>
<name>A0A7W9J5A8_9ACTN</name>
<dbReference type="InterPro" id="IPR041698">
    <property type="entry name" value="Methyltransf_25"/>
</dbReference>
<dbReference type="EMBL" id="JACHMY010000001">
    <property type="protein sequence ID" value="MBB5835390.1"/>
    <property type="molecule type" value="Genomic_DNA"/>
</dbReference>
<protein>
    <submittedName>
        <fullName evidence="3">SAM-dependent methyltransferase</fullName>
    </submittedName>
</protein>
<dbReference type="SUPFAM" id="SSF53335">
    <property type="entry name" value="S-adenosyl-L-methionine-dependent methyltransferases"/>
    <property type="match status" value="1"/>
</dbReference>
<dbReference type="Gene3D" id="3.40.50.150">
    <property type="entry name" value="Vaccinia Virus protein VP39"/>
    <property type="match status" value="1"/>
</dbReference>
<dbReference type="CDD" id="cd02440">
    <property type="entry name" value="AdoMet_MTases"/>
    <property type="match status" value="1"/>
</dbReference>
<keyword evidence="3" id="KW-0489">Methyltransferase</keyword>
<evidence type="ECO:0000313" key="3">
    <source>
        <dbReference type="EMBL" id="MBB5835390.1"/>
    </source>
</evidence>
<dbReference type="PANTHER" id="PTHR43861">
    <property type="entry name" value="TRANS-ACONITATE 2-METHYLTRANSFERASE-RELATED"/>
    <property type="match status" value="1"/>
</dbReference>
<reference evidence="3 4" key="1">
    <citation type="submission" date="2020-08" db="EMBL/GenBank/DDBJ databases">
        <title>Sequencing the genomes of 1000 actinobacteria strains.</title>
        <authorList>
            <person name="Klenk H.-P."/>
        </authorList>
    </citation>
    <scope>NUCLEOTIDE SEQUENCE [LARGE SCALE GENOMIC DNA]</scope>
    <source>
        <strain evidence="3 4">DSM 28967</strain>
    </source>
</reference>